<dbReference type="AlphaFoldDB" id="A0A914UHR8"/>
<feature type="compositionally biased region" description="Low complexity" evidence="1">
    <location>
        <begin position="232"/>
        <end position="251"/>
    </location>
</feature>
<evidence type="ECO:0000313" key="2">
    <source>
        <dbReference type="Proteomes" id="UP000887566"/>
    </source>
</evidence>
<feature type="region of interest" description="Disordered" evidence="1">
    <location>
        <begin position="35"/>
        <end position="76"/>
    </location>
</feature>
<feature type="compositionally biased region" description="Basic and acidic residues" evidence="1">
    <location>
        <begin position="222"/>
        <end position="231"/>
    </location>
</feature>
<feature type="region of interest" description="Disordered" evidence="1">
    <location>
        <begin position="143"/>
        <end position="264"/>
    </location>
</feature>
<dbReference type="Proteomes" id="UP000887566">
    <property type="component" value="Unplaced"/>
</dbReference>
<name>A0A914UHR8_9BILA</name>
<protein>
    <submittedName>
        <fullName evidence="3">Uncharacterized protein</fullName>
    </submittedName>
</protein>
<feature type="compositionally biased region" description="Polar residues" evidence="1">
    <location>
        <begin position="155"/>
        <end position="165"/>
    </location>
</feature>
<feature type="compositionally biased region" description="Basic and acidic residues" evidence="1">
    <location>
        <begin position="202"/>
        <end position="213"/>
    </location>
</feature>
<dbReference type="WBParaSite" id="PSAMB.scaffold10295size4187.g33204.t1">
    <property type="protein sequence ID" value="PSAMB.scaffold10295size4187.g33204.t1"/>
    <property type="gene ID" value="PSAMB.scaffold10295size4187.g33204"/>
</dbReference>
<evidence type="ECO:0000313" key="3">
    <source>
        <dbReference type="WBParaSite" id="PSAMB.scaffold10295size4187.g33204.t1"/>
    </source>
</evidence>
<feature type="compositionally biased region" description="Polar residues" evidence="1">
    <location>
        <begin position="36"/>
        <end position="46"/>
    </location>
</feature>
<organism evidence="2 3">
    <name type="scientific">Plectus sambesii</name>
    <dbReference type="NCBI Taxonomy" id="2011161"/>
    <lineage>
        <taxon>Eukaryota</taxon>
        <taxon>Metazoa</taxon>
        <taxon>Ecdysozoa</taxon>
        <taxon>Nematoda</taxon>
        <taxon>Chromadorea</taxon>
        <taxon>Plectida</taxon>
        <taxon>Plectina</taxon>
        <taxon>Plectoidea</taxon>
        <taxon>Plectidae</taxon>
        <taxon>Plectus</taxon>
    </lineage>
</organism>
<sequence>LTAYPEAPPSFILNKDKVVEYDKEGKRHYIPKAMTRSISYEPSSNKPLGATECEVDSSDDVESTKSHSRTSSTGTNVLYQVRREELASGNAPSVKRMADAFNQIQKSGSNVATKRSIFGIRKSRSVETTDTGRHIGQIGRSVLPPGVSPAALPDSLQSSTESNLHLQHEESPFQRARNPLKGIGSRFVDHVRRSLSRGRRSASKEKEAKEPKKVSIKITKKSTKESAEKSLETGASSSGTSIGSTIPTNTGVDSDKLKRTKKKL</sequence>
<reference evidence="3" key="1">
    <citation type="submission" date="2022-11" db="UniProtKB">
        <authorList>
            <consortium name="WormBaseParasite"/>
        </authorList>
    </citation>
    <scope>IDENTIFICATION</scope>
</reference>
<accession>A0A914UHR8</accession>
<proteinExistence type="predicted"/>
<keyword evidence="2" id="KW-1185">Reference proteome</keyword>
<evidence type="ECO:0000256" key="1">
    <source>
        <dbReference type="SAM" id="MobiDB-lite"/>
    </source>
</evidence>